<dbReference type="EMBL" id="QXED01000006">
    <property type="protein sequence ID" value="RIV20331.1"/>
    <property type="molecule type" value="Genomic_DNA"/>
</dbReference>
<dbReference type="AlphaFoldDB" id="A0A418M3L9"/>
<keyword evidence="2" id="KW-1185">Reference proteome</keyword>
<reference evidence="1 2" key="1">
    <citation type="submission" date="2018-08" db="EMBL/GenBank/DDBJ databases">
        <title>Fibrisoma montanum sp. nov., isolated from Danxia mountain soil.</title>
        <authorList>
            <person name="Huang Y."/>
        </authorList>
    </citation>
    <scope>NUCLEOTIDE SEQUENCE [LARGE SCALE GENOMIC DNA]</scope>
    <source>
        <strain evidence="1 2">HYT19</strain>
    </source>
</reference>
<evidence type="ECO:0008006" key="3">
    <source>
        <dbReference type="Google" id="ProtNLM"/>
    </source>
</evidence>
<protein>
    <recommendedName>
        <fullName evidence="3">Phage tail assembly chaperone</fullName>
    </recommendedName>
</protein>
<name>A0A418M3L9_9BACT</name>
<sequence length="92" mass="10868">MGDMGLKPDEFWNLTIPDYNRMADGFQRRRREELEWRGTLMAHIATFGGVYDPAKVQFKRQDFLLLPGDNQPAKIILPTPEEMERINKRFNQ</sequence>
<gene>
    <name evidence="1" type="ORF">DYU11_19970</name>
</gene>
<accession>A0A418M3L9</accession>
<dbReference type="Proteomes" id="UP000283523">
    <property type="component" value="Unassembled WGS sequence"/>
</dbReference>
<comment type="caution">
    <text evidence="1">The sequence shown here is derived from an EMBL/GenBank/DDBJ whole genome shotgun (WGS) entry which is preliminary data.</text>
</comment>
<organism evidence="1 2">
    <name type="scientific">Fibrisoma montanum</name>
    <dbReference type="NCBI Taxonomy" id="2305895"/>
    <lineage>
        <taxon>Bacteria</taxon>
        <taxon>Pseudomonadati</taxon>
        <taxon>Bacteroidota</taxon>
        <taxon>Cytophagia</taxon>
        <taxon>Cytophagales</taxon>
        <taxon>Spirosomataceae</taxon>
        <taxon>Fibrisoma</taxon>
    </lineage>
</organism>
<proteinExistence type="predicted"/>
<evidence type="ECO:0000313" key="2">
    <source>
        <dbReference type="Proteomes" id="UP000283523"/>
    </source>
</evidence>
<evidence type="ECO:0000313" key="1">
    <source>
        <dbReference type="EMBL" id="RIV20331.1"/>
    </source>
</evidence>